<evidence type="ECO:0000313" key="9">
    <source>
        <dbReference type="Proteomes" id="UP000183255"/>
    </source>
</evidence>
<name>A0A1G8QTV8_9CLOT</name>
<reference evidence="8 9" key="1">
    <citation type="submission" date="2016-10" db="EMBL/GenBank/DDBJ databases">
        <authorList>
            <person name="de Groot N.N."/>
        </authorList>
    </citation>
    <scope>NUCLEOTIDE SEQUENCE [LARGE SCALE GENOMIC DNA]</scope>
    <source>
        <strain evidence="8 9">CGMCC 1.5058</strain>
    </source>
</reference>
<dbReference type="InterPro" id="IPR050133">
    <property type="entry name" value="NqrDE/RnfAE_oxidrdctase"/>
</dbReference>
<dbReference type="Proteomes" id="UP000183255">
    <property type="component" value="Unassembled WGS sequence"/>
</dbReference>
<dbReference type="EMBL" id="FNDZ01000007">
    <property type="protein sequence ID" value="SDJ08184.1"/>
    <property type="molecule type" value="Genomic_DNA"/>
</dbReference>
<evidence type="ECO:0000256" key="3">
    <source>
        <dbReference type="ARBA" id="ARBA00022692"/>
    </source>
</evidence>
<dbReference type="PANTHER" id="PTHR30335:SF0">
    <property type="entry name" value="ION-TRANSLOCATING OXIDOREDUCTASE COMPLEX SUBUNIT A"/>
    <property type="match status" value="1"/>
</dbReference>
<sequence>MENILPILLGTILINNLALTKLVGLGQLAHFGEEEGEILCIGVSAALVMAISSILGYFAGTLFELGVLNLLVYVLLILVSTALVMSGVKKVKPEMYERVKKILPLLSANSAILYLLLMTGAEGMEFLLQGTVANDAQEILPVLVTAVGAPLGLLFAFILYGAVRERLSVAHTPKAFKGLPILLVYTALAVLALSGLNGIL</sequence>
<evidence type="ECO:0000256" key="7">
    <source>
        <dbReference type="SAM" id="Phobius"/>
    </source>
</evidence>
<feature type="transmembrane region" description="Helical" evidence="7">
    <location>
        <begin position="70"/>
        <end position="89"/>
    </location>
</feature>
<evidence type="ECO:0000256" key="4">
    <source>
        <dbReference type="ARBA" id="ARBA00022967"/>
    </source>
</evidence>
<evidence type="ECO:0000256" key="2">
    <source>
        <dbReference type="ARBA" id="ARBA00022448"/>
    </source>
</evidence>
<keyword evidence="4" id="KW-1278">Translocase</keyword>
<comment type="subcellular location">
    <subcellularLocation>
        <location evidence="1">Endomembrane system</location>
        <topology evidence="1">Multi-pass membrane protein</topology>
    </subcellularLocation>
</comment>
<feature type="transmembrane region" description="Helical" evidence="7">
    <location>
        <begin position="38"/>
        <end position="58"/>
    </location>
</feature>
<keyword evidence="3 7" id="KW-0812">Transmembrane</keyword>
<keyword evidence="6 7" id="KW-0472">Membrane</keyword>
<keyword evidence="2" id="KW-0813">Transport</keyword>
<feature type="transmembrane region" description="Helical" evidence="7">
    <location>
        <begin position="101"/>
        <end position="119"/>
    </location>
</feature>
<feature type="transmembrane region" description="Helical" evidence="7">
    <location>
        <begin position="175"/>
        <end position="196"/>
    </location>
</feature>
<evidence type="ECO:0000256" key="1">
    <source>
        <dbReference type="ARBA" id="ARBA00004127"/>
    </source>
</evidence>
<evidence type="ECO:0000256" key="5">
    <source>
        <dbReference type="ARBA" id="ARBA00022989"/>
    </source>
</evidence>
<gene>
    <name evidence="8" type="ORF">SAMN05421804_10765</name>
</gene>
<evidence type="ECO:0000256" key="6">
    <source>
        <dbReference type="ARBA" id="ARBA00023136"/>
    </source>
</evidence>
<dbReference type="PANTHER" id="PTHR30335">
    <property type="entry name" value="INTEGRAL MEMBRANE PROTEIN OF SOXR-REDUCING COMPLEX"/>
    <property type="match status" value="1"/>
</dbReference>
<evidence type="ECO:0000313" key="8">
    <source>
        <dbReference type="EMBL" id="SDJ08184.1"/>
    </source>
</evidence>
<dbReference type="RefSeq" id="WP_031576976.1">
    <property type="nucleotide sequence ID" value="NZ_FNDZ01000007.1"/>
</dbReference>
<dbReference type="GO" id="GO:0005886">
    <property type="term" value="C:plasma membrane"/>
    <property type="evidence" value="ECO:0007669"/>
    <property type="project" value="TreeGrafter"/>
</dbReference>
<accession>A0A1G8QTV8</accession>
<dbReference type="AlphaFoldDB" id="A0A1G8QTV8"/>
<organism evidence="8 9">
    <name type="scientific">Proteiniclasticum ruminis</name>
    <dbReference type="NCBI Taxonomy" id="398199"/>
    <lineage>
        <taxon>Bacteria</taxon>
        <taxon>Bacillati</taxon>
        <taxon>Bacillota</taxon>
        <taxon>Clostridia</taxon>
        <taxon>Eubacteriales</taxon>
        <taxon>Clostridiaceae</taxon>
        <taxon>Proteiniclasticum</taxon>
    </lineage>
</organism>
<dbReference type="Pfam" id="PF02508">
    <property type="entry name" value="Rnf-Nqr"/>
    <property type="match status" value="1"/>
</dbReference>
<dbReference type="GO" id="GO:0012505">
    <property type="term" value="C:endomembrane system"/>
    <property type="evidence" value="ECO:0007669"/>
    <property type="project" value="UniProtKB-SubCell"/>
</dbReference>
<proteinExistence type="predicted"/>
<feature type="transmembrane region" description="Helical" evidence="7">
    <location>
        <begin position="6"/>
        <end position="26"/>
    </location>
</feature>
<dbReference type="InterPro" id="IPR003667">
    <property type="entry name" value="NqrDE/RnfAE"/>
</dbReference>
<keyword evidence="5 7" id="KW-1133">Transmembrane helix</keyword>
<protein>
    <submittedName>
        <fullName evidence="8">Na+-translocating ferredoxin:NAD+ oxidoreductase RNF, RnfA subunit</fullName>
    </submittedName>
</protein>
<feature type="transmembrane region" description="Helical" evidence="7">
    <location>
        <begin position="139"/>
        <end position="163"/>
    </location>
</feature>